<proteinExistence type="predicted"/>
<evidence type="ECO:0000256" key="3">
    <source>
        <dbReference type="PROSITE-ProRule" id="PRU00209"/>
    </source>
</evidence>
<dbReference type="InterPro" id="IPR012340">
    <property type="entry name" value="NA-bd_OB-fold"/>
</dbReference>
<evidence type="ECO:0000256" key="1">
    <source>
        <dbReference type="ARBA" id="ARBA00022555"/>
    </source>
</evidence>
<name>A0A1F5P2W0_9BACT</name>
<organism evidence="5 6">
    <name type="scientific">Candidatus Doudnabacteria bacterium RIFCSPHIGHO2_01_FULL_49_9</name>
    <dbReference type="NCBI Taxonomy" id="1817827"/>
    <lineage>
        <taxon>Bacteria</taxon>
        <taxon>Candidatus Doudnaibacteriota</taxon>
    </lineage>
</organism>
<comment type="caution">
    <text evidence="5">The sequence shown here is derived from an EMBL/GenBank/DDBJ whole genome shotgun (WGS) entry which is preliminary data.</text>
</comment>
<dbReference type="PROSITE" id="PS50886">
    <property type="entry name" value="TRBD"/>
    <property type="match status" value="1"/>
</dbReference>
<protein>
    <recommendedName>
        <fullName evidence="4">tRNA-binding domain-containing protein</fullName>
    </recommendedName>
</protein>
<dbReference type="AlphaFoldDB" id="A0A1F5P2W0"/>
<evidence type="ECO:0000313" key="5">
    <source>
        <dbReference type="EMBL" id="OGE84165.1"/>
    </source>
</evidence>
<feature type="domain" description="TRNA-binding" evidence="4">
    <location>
        <begin position="6"/>
        <end position="111"/>
    </location>
</feature>
<dbReference type="CDD" id="cd02800">
    <property type="entry name" value="tRNA_bind_EcMetRS_like"/>
    <property type="match status" value="1"/>
</dbReference>
<evidence type="ECO:0000313" key="6">
    <source>
        <dbReference type="Proteomes" id="UP000176339"/>
    </source>
</evidence>
<dbReference type="GO" id="GO:0005524">
    <property type="term" value="F:ATP binding"/>
    <property type="evidence" value="ECO:0007669"/>
    <property type="project" value="InterPro"/>
</dbReference>
<keyword evidence="1 3" id="KW-0820">tRNA-binding</keyword>
<dbReference type="InterPro" id="IPR004495">
    <property type="entry name" value="Met-tRNA-synth_bsu_C"/>
</dbReference>
<dbReference type="InterPro" id="IPR051270">
    <property type="entry name" value="Tyrosine-tRNA_ligase_regulator"/>
</dbReference>
<dbReference type="Proteomes" id="UP000176339">
    <property type="component" value="Unassembled WGS sequence"/>
</dbReference>
<evidence type="ECO:0000256" key="2">
    <source>
        <dbReference type="ARBA" id="ARBA00022884"/>
    </source>
</evidence>
<dbReference type="GO" id="GO:0006431">
    <property type="term" value="P:methionyl-tRNA aminoacylation"/>
    <property type="evidence" value="ECO:0007669"/>
    <property type="project" value="InterPro"/>
</dbReference>
<reference evidence="5 6" key="1">
    <citation type="journal article" date="2016" name="Nat. Commun.">
        <title>Thousands of microbial genomes shed light on interconnected biogeochemical processes in an aquifer system.</title>
        <authorList>
            <person name="Anantharaman K."/>
            <person name="Brown C.T."/>
            <person name="Hug L.A."/>
            <person name="Sharon I."/>
            <person name="Castelle C.J."/>
            <person name="Probst A.J."/>
            <person name="Thomas B.C."/>
            <person name="Singh A."/>
            <person name="Wilkins M.J."/>
            <person name="Karaoz U."/>
            <person name="Brodie E.L."/>
            <person name="Williams K.H."/>
            <person name="Hubbard S.S."/>
            <person name="Banfield J.F."/>
        </authorList>
    </citation>
    <scope>NUCLEOTIDE SEQUENCE [LARGE SCALE GENOMIC DNA]</scope>
</reference>
<dbReference type="Pfam" id="PF01588">
    <property type="entry name" value="tRNA_bind"/>
    <property type="match status" value="1"/>
</dbReference>
<dbReference type="EMBL" id="MFEN01000024">
    <property type="protein sequence ID" value="OGE84165.1"/>
    <property type="molecule type" value="Genomic_DNA"/>
</dbReference>
<dbReference type="Gene3D" id="2.40.50.140">
    <property type="entry name" value="Nucleic acid-binding proteins"/>
    <property type="match status" value="1"/>
</dbReference>
<dbReference type="InterPro" id="IPR002547">
    <property type="entry name" value="tRNA-bd_dom"/>
</dbReference>
<gene>
    <name evidence="5" type="ORF">A2846_04060</name>
</gene>
<dbReference type="SUPFAM" id="SSF50249">
    <property type="entry name" value="Nucleic acid-binding proteins"/>
    <property type="match status" value="1"/>
</dbReference>
<dbReference type="PANTHER" id="PTHR11586">
    <property type="entry name" value="TRNA-AMINOACYLATION COFACTOR ARC1 FAMILY MEMBER"/>
    <property type="match status" value="1"/>
</dbReference>
<accession>A0A1F5P2W0</accession>
<evidence type="ECO:0000259" key="4">
    <source>
        <dbReference type="PROSITE" id="PS50886"/>
    </source>
</evidence>
<sequence length="111" mass="11934">MINFDDFKKIDLRVGKIMDAVRVEGSPKLLKLRVSFGIPPDGLGERQIIAGIGKSYEPASLIARSAVFIVNLEPRLIMGLESQGMILAASGDSGPAFLAPDKDILPGTQIR</sequence>
<dbReference type="GO" id="GO:0004825">
    <property type="term" value="F:methionine-tRNA ligase activity"/>
    <property type="evidence" value="ECO:0007669"/>
    <property type="project" value="InterPro"/>
</dbReference>
<keyword evidence="2 3" id="KW-0694">RNA-binding</keyword>
<dbReference type="GO" id="GO:0000049">
    <property type="term" value="F:tRNA binding"/>
    <property type="evidence" value="ECO:0007669"/>
    <property type="project" value="UniProtKB-UniRule"/>
</dbReference>
<dbReference type="PANTHER" id="PTHR11586:SF37">
    <property type="entry name" value="TRNA-BINDING DOMAIN-CONTAINING PROTEIN"/>
    <property type="match status" value="1"/>
</dbReference>